<accession>A0AAV9WBD1</accession>
<dbReference type="Pfam" id="PF00682">
    <property type="entry name" value="HMGL-like"/>
    <property type="match status" value="1"/>
</dbReference>
<evidence type="ECO:0000256" key="4">
    <source>
        <dbReference type="ARBA" id="ARBA00022723"/>
    </source>
</evidence>
<dbReference type="SUPFAM" id="SSF51569">
    <property type="entry name" value="Aldolase"/>
    <property type="match status" value="1"/>
</dbReference>
<dbReference type="InterPro" id="IPR000138">
    <property type="entry name" value="HMG_CoA_lyase_AS"/>
</dbReference>
<gene>
    <name evidence="8" type="ORF">TWF481_006768</name>
</gene>
<dbReference type="PROSITE" id="PS01062">
    <property type="entry name" value="HMG_COA_LYASE"/>
    <property type="match status" value="1"/>
</dbReference>
<comment type="pathway">
    <text evidence="1">Metabolic intermediate metabolism; (S)-3-hydroxy-3-methylglutaryl-CoA degradation; acetoacetate from (S)-3-hydroxy-3-methylglutaryl-CoA: step 1/1.</text>
</comment>
<keyword evidence="9" id="KW-1185">Reference proteome</keyword>
<keyword evidence="5" id="KW-0456">Lyase</keyword>
<dbReference type="NCBIfam" id="NF004283">
    <property type="entry name" value="PRK05692.1"/>
    <property type="match status" value="1"/>
</dbReference>
<dbReference type="GO" id="GO:0046872">
    <property type="term" value="F:metal ion binding"/>
    <property type="evidence" value="ECO:0007669"/>
    <property type="project" value="UniProtKB-KW"/>
</dbReference>
<dbReference type="GO" id="GO:0006552">
    <property type="term" value="P:L-leucine catabolic process"/>
    <property type="evidence" value="ECO:0007669"/>
    <property type="project" value="TreeGrafter"/>
</dbReference>
<protein>
    <recommendedName>
        <fullName evidence="3">hydroxymethylglutaryl-CoA lyase</fullName>
        <ecNumber evidence="3">4.1.3.4</ecNumber>
    </recommendedName>
</protein>
<evidence type="ECO:0000256" key="3">
    <source>
        <dbReference type="ARBA" id="ARBA00012910"/>
    </source>
</evidence>
<dbReference type="PANTHER" id="PTHR42738:SF7">
    <property type="entry name" value="HYDROXYMETHYLGLUTARYL-COA LYASE"/>
    <property type="match status" value="1"/>
</dbReference>
<dbReference type="EC" id="4.1.3.4" evidence="3"/>
<dbReference type="InterPro" id="IPR013785">
    <property type="entry name" value="Aldolase_TIM"/>
</dbReference>
<feature type="domain" description="Pyruvate carboxyltransferase" evidence="7">
    <location>
        <begin position="64"/>
        <end position="345"/>
    </location>
</feature>
<dbReference type="PANTHER" id="PTHR42738">
    <property type="entry name" value="HYDROXYMETHYLGLUTARYL-COA LYASE"/>
    <property type="match status" value="1"/>
</dbReference>
<evidence type="ECO:0000313" key="9">
    <source>
        <dbReference type="Proteomes" id="UP001370758"/>
    </source>
</evidence>
<dbReference type="GO" id="GO:0004419">
    <property type="term" value="F:hydroxymethylglutaryl-CoA lyase activity"/>
    <property type="evidence" value="ECO:0007669"/>
    <property type="project" value="UniProtKB-EC"/>
</dbReference>
<organism evidence="8 9">
    <name type="scientific">Arthrobotrys musiformis</name>
    <dbReference type="NCBI Taxonomy" id="47236"/>
    <lineage>
        <taxon>Eukaryota</taxon>
        <taxon>Fungi</taxon>
        <taxon>Dikarya</taxon>
        <taxon>Ascomycota</taxon>
        <taxon>Pezizomycotina</taxon>
        <taxon>Orbiliomycetes</taxon>
        <taxon>Orbiliales</taxon>
        <taxon>Orbiliaceae</taxon>
        <taxon>Arthrobotrys</taxon>
    </lineage>
</organism>
<dbReference type="Proteomes" id="UP001370758">
    <property type="component" value="Unassembled WGS sequence"/>
</dbReference>
<dbReference type="EMBL" id="JAVHJL010000004">
    <property type="protein sequence ID" value="KAK6504831.1"/>
    <property type="molecule type" value="Genomic_DNA"/>
</dbReference>
<proteinExistence type="inferred from homology"/>
<name>A0AAV9WBD1_9PEZI</name>
<dbReference type="FunFam" id="3.20.20.70:FF:000071">
    <property type="entry name" value="Hydroxymethylglutaryl-CoA lyase"/>
    <property type="match status" value="1"/>
</dbReference>
<comment type="caution">
    <text evidence="8">The sequence shown here is derived from an EMBL/GenBank/DDBJ whole genome shotgun (WGS) entry which is preliminary data.</text>
</comment>
<comment type="catalytic activity">
    <reaction evidence="6">
        <text>(3S)-3-hydroxy-3-methylglutaryl-CoA = acetoacetate + acetyl-CoA</text>
        <dbReference type="Rhea" id="RHEA:24404"/>
        <dbReference type="ChEBI" id="CHEBI:13705"/>
        <dbReference type="ChEBI" id="CHEBI:43074"/>
        <dbReference type="ChEBI" id="CHEBI:57288"/>
        <dbReference type="EC" id="4.1.3.4"/>
    </reaction>
</comment>
<dbReference type="PROSITE" id="PS50991">
    <property type="entry name" value="PYR_CT"/>
    <property type="match status" value="1"/>
</dbReference>
<dbReference type="InterPro" id="IPR000891">
    <property type="entry name" value="PYR_CT"/>
</dbReference>
<dbReference type="InterPro" id="IPR043594">
    <property type="entry name" value="HMGL"/>
</dbReference>
<comment type="similarity">
    <text evidence="2">Belongs to the HMG-CoA lyase family.</text>
</comment>
<keyword evidence="4" id="KW-0479">Metal-binding</keyword>
<evidence type="ECO:0000256" key="6">
    <source>
        <dbReference type="ARBA" id="ARBA00049877"/>
    </source>
</evidence>
<dbReference type="GO" id="GO:0046951">
    <property type="term" value="P:ketone body biosynthetic process"/>
    <property type="evidence" value="ECO:0007669"/>
    <property type="project" value="TreeGrafter"/>
</dbReference>
<dbReference type="AlphaFoldDB" id="A0AAV9WBD1"/>
<sequence length="377" mass="40238">MFCASKHIFGRLAPLRGTALSPTISLRPSFFPSRCPPQSRLFASVKDLYYYSKPSPKTDNGEFVKIVEVGPRDGLQNEKAIVPLHTKISLIERLSTTGLTVIEAGSFVAPKWVPQMADSTSILSHLLRSPPPAPQPVTYPFLVPNLKGLESALPRTTPPPPSAGASEIAIFASASEGFSLKNLNCSIDTSFERFAPVVQKALENNIKVRGYVSMVISCPYSGDTPPEKVVQVTKRLLDMGCYEVSLGDTTGVGNPYTIDVLMKALIDGGVPVDKLACHFHDTYGQAIVNCMVGLANGVRVFDSSVAGLGGCPYAKGATGNVATEDLVYFLHSVGMKTGVDLEKVSEVGAWISDAIGRKNNSKVGPALLAKRPDPVSS</sequence>
<evidence type="ECO:0000256" key="1">
    <source>
        <dbReference type="ARBA" id="ARBA00005143"/>
    </source>
</evidence>
<dbReference type="Gene3D" id="3.20.20.70">
    <property type="entry name" value="Aldolase class I"/>
    <property type="match status" value="1"/>
</dbReference>
<reference evidence="8 9" key="1">
    <citation type="submission" date="2023-08" db="EMBL/GenBank/DDBJ databases">
        <authorList>
            <person name="Palmer J.M."/>
        </authorList>
    </citation>
    <scope>NUCLEOTIDE SEQUENCE [LARGE SCALE GENOMIC DNA]</scope>
    <source>
        <strain evidence="8 9">TWF481</strain>
    </source>
</reference>
<evidence type="ECO:0000256" key="5">
    <source>
        <dbReference type="ARBA" id="ARBA00023239"/>
    </source>
</evidence>
<evidence type="ECO:0000259" key="7">
    <source>
        <dbReference type="PROSITE" id="PS50991"/>
    </source>
</evidence>
<evidence type="ECO:0000256" key="2">
    <source>
        <dbReference type="ARBA" id="ARBA00009405"/>
    </source>
</evidence>
<evidence type="ECO:0000313" key="8">
    <source>
        <dbReference type="EMBL" id="KAK6504831.1"/>
    </source>
</evidence>
<dbReference type="CDD" id="cd07938">
    <property type="entry name" value="DRE_TIM_HMGL"/>
    <property type="match status" value="1"/>
</dbReference>